<reference evidence="1" key="1">
    <citation type="submission" date="2023-05" db="EMBL/GenBank/DDBJ databases">
        <title>Cataloging the Phylogenetic Diversity of Human Bladder Bacteria.</title>
        <authorList>
            <person name="Du J."/>
        </authorList>
    </citation>
    <scope>NUCLEOTIDE SEQUENCE</scope>
    <source>
        <strain evidence="1">UMB6789</strain>
    </source>
</reference>
<organism evidence="1 2">
    <name type="scientific">Gardnerella vaginalis</name>
    <dbReference type="NCBI Taxonomy" id="2702"/>
    <lineage>
        <taxon>Bacteria</taxon>
        <taxon>Bacillati</taxon>
        <taxon>Actinomycetota</taxon>
        <taxon>Actinomycetes</taxon>
        <taxon>Bifidobacteriales</taxon>
        <taxon>Bifidobacteriaceae</taxon>
        <taxon>Gardnerella</taxon>
    </lineage>
</organism>
<dbReference type="EMBL" id="JASOME010000004">
    <property type="protein sequence ID" value="MDK7063862.1"/>
    <property type="molecule type" value="Genomic_DNA"/>
</dbReference>
<sequence>MRIQLRCDNHFTTFDLKLDEVKGWLNIDLLPDESEEEFEKRAQEKVDAEFNRPEYNSLHKYERHKGFTRPYSGEDGEESDDYESCMSDVRDSGIFFKTVNQIKASEEYRAVESFVYSILKPDVADLFMAVRIRKMAINEKAASMLSRDAFETEADYKKAVDRLANNITQKLKRAEKKLVKNFKKASDFGIRRGYFIGGTNSSNNSKEVM</sequence>
<protein>
    <submittedName>
        <fullName evidence="1">Uncharacterized protein</fullName>
    </submittedName>
</protein>
<comment type="caution">
    <text evidence="1">The sequence shown here is derived from an EMBL/GenBank/DDBJ whole genome shotgun (WGS) entry which is preliminary data.</text>
</comment>
<gene>
    <name evidence="1" type="ORF">QP372_04945</name>
</gene>
<proteinExistence type="predicted"/>
<evidence type="ECO:0000313" key="2">
    <source>
        <dbReference type="Proteomes" id="UP001237784"/>
    </source>
</evidence>
<evidence type="ECO:0000313" key="1">
    <source>
        <dbReference type="EMBL" id="MDK7063862.1"/>
    </source>
</evidence>
<dbReference type="Proteomes" id="UP001237784">
    <property type="component" value="Unassembled WGS sequence"/>
</dbReference>
<accession>A0AAW6Y3D1</accession>
<dbReference type="RefSeq" id="WP_285085151.1">
    <property type="nucleotide sequence ID" value="NZ_JASOME010000004.1"/>
</dbReference>
<name>A0AAW6Y3D1_GARVA</name>
<dbReference type="AlphaFoldDB" id="A0AAW6Y3D1"/>